<keyword evidence="6" id="KW-0378">Hydrolase</keyword>
<dbReference type="InterPro" id="IPR007343">
    <property type="entry name" value="Uncharacterised_pept_Zn_put"/>
</dbReference>
<dbReference type="RefSeq" id="WP_128389693.1">
    <property type="nucleotide sequence ID" value="NZ_SBII01000005.1"/>
</dbReference>
<dbReference type="GO" id="GO:0008237">
    <property type="term" value="F:metallopeptidase activity"/>
    <property type="evidence" value="ECO:0007669"/>
    <property type="project" value="UniProtKB-KW"/>
</dbReference>
<evidence type="ECO:0000313" key="7">
    <source>
        <dbReference type="Proteomes" id="UP000287527"/>
    </source>
</evidence>
<dbReference type="GO" id="GO:0016020">
    <property type="term" value="C:membrane"/>
    <property type="evidence" value="ECO:0007669"/>
    <property type="project" value="UniProtKB-SubCell"/>
</dbReference>
<evidence type="ECO:0000256" key="3">
    <source>
        <dbReference type="ARBA" id="ARBA00022989"/>
    </source>
</evidence>
<dbReference type="Proteomes" id="UP000287527">
    <property type="component" value="Unassembled WGS sequence"/>
</dbReference>
<comment type="subcellular location">
    <subcellularLocation>
        <location evidence="1">Membrane</location>
        <topology evidence="1">Single-pass membrane protein</topology>
    </subcellularLocation>
</comment>
<keyword evidence="6" id="KW-0645">Protease</keyword>
<evidence type="ECO:0000256" key="1">
    <source>
        <dbReference type="ARBA" id="ARBA00004167"/>
    </source>
</evidence>
<keyword evidence="4 5" id="KW-0472">Membrane</keyword>
<feature type="transmembrane region" description="Helical" evidence="5">
    <location>
        <begin position="21"/>
        <end position="40"/>
    </location>
</feature>
<evidence type="ECO:0000256" key="2">
    <source>
        <dbReference type="ARBA" id="ARBA00022692"/>
    </source>
</evidence>
<organism evidence="6 7">
    <name type="scientific">Flavobacterium cerinum</name>
    <dbReference type="NCBI Taxonomy" id="2502784"/>
    <lineage>
        <taxon>Bacteria</taxon>
        <taxon>Pseudomonadati</taxon>
        <taxon>Bacteroidota</taxon>
        <taxon>Flavobacteriia</taxon>
        <taxon>Flavobacteriales</taxon>
        <taxon>Flavobacteriaceae</taxon>
        <taxon>Flavobacterium</taxon>
    </lineage>
</organism>
<dbReference type="SUPFAM" id="SSF55486">
    <property type="entry name" value="Metalloproteases ('zincins'), catalytic domain"/>
    <property type="match status" value="1"/>
</dbReference>
<dbReference type="PANTHER" id="PTHR30168">
    <property type="entry name" value="PUTATIVE MEMBRANE PROTEIN YPFJ"/>
    <property type="match status" value="1"/>
</dbReference>
<accession>A0A444HB22</accession>
<gene>
    <name evidence="6" type="ORF">EPI11_09320</name>
</gene>
<evidence type="ECO:0000256" key="4">
    <source>
        <dbReference type="ARBA" id="ARBA00023136"/>
    </source>
</evidence>
<dbReference type="OrthoDB" id="9774900at2"/>
<keyword evidence="6" id="KW-0482">Metalloprotease</keyword>
<dbReference type="GO" id="GO:0006508">
    <property type="term" value="P:proteolysis"/>
    <property type="evidence" value="ECO:0007669"/>
    <property type="project" value="UniProtKB-KW"/>
</dbReference>
<evidence type="ECO:0000256" key="5">
    <source>
        <dbReference type="SAM" id="Phobius"/>
    </source>
</evidence>
<protein>
    <submittedName>
        <fullName evidence="6">Metalloprotease</fullName>
    </submittedName>
</protein>
<dbReference type="EMBL" id="SBII01000005">
    <property type="protein sequence ID" value="RWX00464.1"/>
    <property type="molecule type" value="Genomic_DNA"/>
</dbReference>
<dbReference type="Pfam" id="PF04228">
    <property type="entry name" value="Zn_peptidase"/>
    <property type="match status" value="1"/>
</dbReference>
<dbReference type="PANTHER" id="PTHR30168:SF0">
    <property type="entry name" value="INNER MEMBRANE PROTEIN"/>
    <property type="match status" value="1"/>
</dbReference>
<proteinExistence type="predicted"/>
<name>A0A444HB22_9FLAO</name>
<keyword evidence="3 5" id="KW-1133">Transmembrane helix</keyword>
<keyword evidence="2 5" id="KW-0812">Transmembrane</keyword>
<sequence>MKWSGRRQSDNMEDRRGVSGGKIAAGGGIIGIIILAISLFTGGGDSGTMIQEITNQLQQNGAGGQQETVELSERDKEMGKFVATVLADTEDVWIKVFAENGMTYEKPKLVLFRDSVQTACGGASSASGPFYCPSDKKVYMDLAFFDELQSRFGAKGGDFAIAYVIAHEIGHHVQTLLGTSSKVRQLQSQTDEAGANRLSVAQELQADFYAGLWTHYNEQMNNILEEGDIDEALSAANAVGDDAIQKRAQGHVVPDSFTHGTSAQRMYWFKKGFETGDIKQGDTFKELQ</sequence>
<comment type="caution">
    <text evidence="6">The sequence shown here is derived from an EMBL/GenBank/DDBJ whole genome shotgun (WGS) entry which is preliminary data.</text>
</comment>
<dbReference type="AlphaFoldDB" id="A0A444HB22"/>
<keyword evidence="7" id="KW-1185">Reference proteome</keyword>
<evidence type="ECO:0000313" key="6">
    <source>
        <dbReference type="EMBL" id="RWX00464.1"/>
    </source>
</evidence>
<reference evidence="6 7" key="1">
    <citation type="submission" date="2019-01" db="EMBL/GenBank/DDBJ databases">
        <title>Flavobacterium sp. nov.,isolated from freshwater.</title>
        <authorList>
            <person name="Zhang R."/>
            <person name="Du Z.-J."/>
        </authorList>
    </citation>
    <scope>NUCLEOTIDE SEQUENCE [LARGE SCALE GENOMIC DNA]</scope>
    <source>
        <strain evidence="6 7">1E403</strain>
    </source>
</reference>